<organism evidence="1">
    <name type="scientific">uncultured Chloroflexota bacterium</name>
    <dbReference type="NCBI Taxonomy" id="166587"/>
    <lineage>
        <taxon>Bacteria</taxon>
        <taxon>Bacillati</taxon>
        <taxon>Chloroflexota</taxon>
        <taxon>environmental samples</taxon>
    </lineage>
</organism>
<name>H5SQ45_9CHLR</name>
<evidence type="ECO:0000313" key="1">
    <source>
        <dbReference type="EMBL" id="BAL58281.1"/>
    </source>
</evidence>
<proteinExistence type="predicted"/>
<dbReference type="Pfam" id="PF14014">
    <property type="entry name" value="DUF4230"/>
    <property type="match status" value="1"/>
</dbReference>
<dbReference type="AlphaFoldDB" id="H5SQ45"/>
<reference evidence="1" key="1">
    <citation type="journal article" date="2005" name="Environ. Microbiol.">
        <title>Genetic and functional properties of uncultivated thermophilic crenarchaeotes from a subsurface gold mine as revealed by analysis of genome fragments.</title>
        <authorList>
            <person name="Nunoura T."/>
            <person name="Hirayama H."/>
            <person name="Takami H."/>
            <person name="Oida H."/>
            <person name="Nishi S."/>
            <person name="Shimamura S."/>
            <person name="Suzuki Y."/>
            <person name="Inagaki F."/>
            <person name="Takai K."/>
            <person name="Nealson K.H."/>
            <person name="Horikoshi K."/>
        </authorList>
    </citation>
    <scope>NUCLEOTIDE SEQUENCE</scope>
</reference>
<dbReference type="InterPro" id="IPR025324">
    <property type="entry name" value="DUF4230"/>
</dbReference>
<sequence>MFSLLILVVLIAGVYFIVQTVREGTQQAVAPLQQANAALQTQVASLLHPTPTIIPDPVTYINQVQALARLETIRYSVEKVVTAEQNQGTLGFLLGDRLIFVAHGIVIAGVDMGKIMPEDMWLENGVLYVRLPATEVFVATLDNEKSYVYDRETGLLSKGVKDLETLARQRAEQEILRAALEDGILEQARQNAEAYLLRFFNSLGYKSVVFVK</sequence>
<accession>H5SQ45</accession>
<protein>
    <submittedName>
        <fullName evidence="1">Hypothetical conserved protein</fullName>
    </submittedName>
</protein>
<reference evidence="1" key="2">
    <citation type="journal article" date="2012" name="PLoS ONE">
        <title>A Deeply Branching Thermophilic Bacterium with an Ancient Acetyl-CoA Pathway Dominates a Subsurface Ecosystem.</title>
        <authorList>
            <person name="Takami H."/>
            <person name="Noguchi H."/>
            <person name="Takaki Y."/>
            <person name="Uchiyama I."/>
            <person name="Toyoda A."/>
            <person name="Nishi S."/>
            <person name="Chee G.-J."/>
            <person name="Arai W."/>
            <person name="Nunoura T."/>
            <person name="Itoh T."/>
            <person name="Hattori M."/>
            <person name="Takai K."/>
        </authorList>
    </citation>
    <scope>NUCLEOTIDE SEQUENCE</scope>
</reference>
<dbReference type="EMBL" id="AP011799">
    <property type="protein sequence ID" value="BAL58281.1"/>
    <property type="molecule type" value="Genomic_DNA"/>
</dbReference>
<gene>
    <name evidence="1" type="ORF">HGMM_F55G01C09</name>
</gene>